<evidence type="ECO:0000313" key="2">
    <source>
        <dbReference type="EMBL" id="SHD76682.1"/>
    </source>
</evidence>
<reference evidence="2 3" key="1">
    <citation type="submission" date="2016-11" db="EMBL/GenBank/DDBJ databases">
        <authorList>
            <person name="Manzoor S."/>
        </authorList>
    </citation>
    <scope>NUCLEOTIDE SEQUENCE [LARGE SCALE GENOMIC DNA]</scope>
    <source>
        <strain evidence="2">Clostridium ultunense strain Esp</strain>
    </source>
</reference>
<dbReference type="EMBL" id="LT669839">
    <property type="protein sequence ID" value="SHD76682.1"/>
    <property type="molecule type" value="Genomic_DNA"/>
</dbReference>
<name>A0A1M4PMK5_9FIRM</name>
<sequence>MGEIPKLGLTEVVMSLEPAGPFVYMKSISRMLHLLFFYYCLLLIASILFLKIAVQ</sequence>
<accession>A0A1M4PMK5</accession>
<gene>
    <name evidence="2" type="ORF">CUESP1_1310</name>
</gene>
<dbReference type="Proteomes" id="UP000245423">
    <property type="component" value="Chromosome 1"/>
</dbReference>
<evidence type="ECO:0000256" key="1">
    <source>
        <dbReference type="SAM" id="Phobius"/>
    </source>
</evidence>
<keyword evidence="3" id="KW-1185">Reference proteome</keyword>
<keyword evidence="1" id="KW-0812">Transmembrane</keyword>
<dbReference type="AlphaFoldDB" id="A0A1M4PMK5"/>
<proteinExistence type="predicted"/>
<keyword evidence="1" id="KW-0472">Membrane</keyword>
<evidence type="ECO:0000313" key="3">
    <source>
        <dbReference type="Proteomes" id="UP000245423"/>
    </source>
</evidence>
<keyword evidence="1" id="KW-1133">Transmembrane helix</keyword>
<organism evidence="2 3">
    <name type="scientific">[Clostridium] ultunense Esp</name>
    <dbReference type="NCBI Taxonomy" id="1288971"/>
    <lineage>
        <taxon>Bacteria</taxon>
        <taxon>Bacillati</taxon>
        <taxon>Bacillota</taxon>
        <taxon>Tissierellia</taxon>
        <taxon>Tissierellales</taxon>
        <taxon>Tepidimicrobiaceae</taxon>
        <taxon>Schnuerera</taxon>
    </lineage>
</organism>
<feature type="transmembrane region" description="Helical" evidence="1">
    <location>
        <begin position="34"/>
        <end position="54"/>
    </location>
</feature>
<protein>
    <submittedName>
        <fullName evidence="2">Uncharacterized protein</fullName>
    </submittedName>
</protein>